<evidence type="ECO:0000256" key="7">
    <source>
        <dbReference type="HAMAP-Rule" id="MF_01057"/>
    </source>
</evidence>
<dbReference type="EC" id="2.1.1.33" evidence="7"/>
<sequence length="258" mass="28197">MAPTERLARVRTFHPRRGRLSSRHLDALDRLWPRYGLTIPTGDTPGGRTPNEGAPAGNVWDESTPAGNTPDGSAPIDLVDLFGRRAPVVLEIGSGMGDATAAMAAADPGRNYLAVEVHTPGIANLLALTERHGLTNVRIARGDALDLVRHLLPPDALDAVHVFFPDPWPKPRHHKRRLIQPSHVALLRSRLAAGGTLHCATDWAEYAESMLQTLTADPELANAYPGYAPRPAYRPVTKFERRGTTAGRPILDLIFHRR</sequence>
<evidence type="ECO:0000256" key="8">
    <source>
        <dbReference type="SAM" id="MobiDB-lite"/>
    </source>
</evidence>
<feature type="binding site" evidence="7">
    <location>
        <position position="170"/>
    </location>
    <ligand>
        <name>substrate</name>
    </ligand>
</feature>
<comment type="pathway">
    <text evidence="7">tRNA modification; N(7)-methylguanine-tRNA biosynthesis.</text>
</comment>
<dbReference type="InterPro" id="IPR029063">
    <property type="entry name" value="SAM-dependent_MTases_sf"/>
</dbReference>
<feature type="binding site" evidence="7">
    <location>
        <position position="202"/>
    </location>
    <ligand>
        <name>substrate</name>
    </ligand>
</feature>
<dbReference type="InterPro" id="IPR003358">
    <property type="entry name" value="tRNA_(Gua-N-7)_MeTrfase_Trmb"/>
</dbReference>
<comment type="catalytic activity">
    <reaction evidence="1 7">
        <text>guanosine(46) in tRNA + S-adenosyl-L-methionine = N(7)-methylguanosine(46) in tRNA + S-adenosyl-L-homocysteine</text>
        <dbReference type="Rhea" id="RHEA:42708"/>
        <dbReference type="Rhea" id="RHEA-COMP:10188"/>
        <dbReference type="Rhea" id="RHEA-COMP:10189"/>
        <dbReference type="ChEBI" id="CHEBI:57856"/>
        <dbReference type="ChEBI" id="CHEBI:59789"/>
        <dbReference type="ChEBI" id="CHEBI:74269"/>
        <dbReference type="ChEBI" id="CHEBI:74480"/>
        <dbReference type="EC" id="2.1.1.33"/>
    </reaction>
</comment>
<feature type="binding site" evidence="7">
    <location>
        <begin position="237"/>
        <end position="240"/>
    </location>
    <ligand>
        <name>substrate</name>
    </ligand>
</feature>
<feature type="binding site" evidence="7">
    <location>
        <position position="116"/>
    </location>
    <ligand>
        <name>S-adenosyl-L-methionine</name>
        <dbReference type="ChEBI" id="CHEBI:59789"/>
    </ligand>
</feature>
<feature type="region of interest" description="Disordered" evidence="8">
    <location>
        <begin position="39"/>
        <end position="72"/>
    </location>
</feature>
<dbReference type="Gene3D" id="3.40.50.150">
    <property type="entry name" value="Vaccinia Virus protein VP39"/>
    <property type="match status" value="1"/>
</dbReference>
<comment type="caution">
    <text evidence="9">The sequence shown here is derived from an EMBL/GenBank/DDBJ whole genome shotgun (WGS) entry which is preliminary data.</text>
</comment>
<comment type="similarity">
    <text evidence="7">Belongs to the class I-like SAM-binding methyltransferase superfamily. TrmB family.</text>
</comment>
<feature type="binding site" evidence="7">
    <location>
        <position position="166"/>
    </location>
    <ligand>
        <name>S-adenosyl-L-methionine</name>
        <dbReference type="ChEBI" id="CHEBI:59789"/>
    </ligand>
</feature>
<dbReference type="Pfam" id="PF02390">
    <property type="entry name" value="Methyltransf_4"/>
    <property type="match status" value="1"/>
</dbReference>
<evidence type="ECO:0000256" key="6">
    <source>
        <dbReference type="ARBA" id="ARBA00022694"/>
    </source>
</evidence>
<dbReference type="EMBL" id="JBHSPR010000044">
    <property type="protein sequence ID" value="MFC6021468.1"/>
    <property type="molecule type" value="Genomic_DNA"/>
</dbReference>
<evidence type="ECO:0000313" key="10">
    <source>
        <dbReference type="Proteomes" id="UP001596203"/>
    </source>
</evidence>
<evidence type="ECO:0000256" key="4">
    <source>
        <dbReference type="ARBA" id="ARBA00022679"/>
    </source>
</evidence>
<dbReference type="SUPFAM" id="SSF53335">
    <property type="entry name" value="S-adenosyl-L-methionine-dependent methyltransferases"/>
    <property type="match status" value="1"/>
</dbReference>
<feature type="binding site" evidence="7">
    <location>
        <position position="91"/>
    </location>
    <ligand>
        <name>S-adenosyl-L-methionine</name>
        <dbReference type="ChEBI" id="CHEBI:59789"/>
    </ligand>
</feature>
<keyword evidence="4 7" id="KW-0808">Transferase</keyword>
<evidence type="ECO:0000256" key="5">
    <source>
        <dbReference type="ARBA" id="ARBA00022691"/>
    </source>
</evidence>
<dbReference type="PROSITE" id="PS51625">
    <property type="entry name" value="SAM_MT_TRMB"/>
    <property type="match status" value="1"/>
</dbReference>
<organism evidence="9 10">
    <name type="scientific">Plantactinospora solaniradicis</name>
    <dbReference type="NCBI Taxonomy" id="1723736"/>
    <lineage>
        <taxon>Bacteria</taxon>
        <taxon>Bacillati</taxon>
        <taxon>Actinomycetota</taxon>
        <taxon>Actinomycetes</taxon>
        <taxon>Micromonosporales</taxon>
        <taxon>Micromonosporaceae</taxon>
        <taxon>Plantactinospora</taxon>
    </lineage>
</organism>
<dbReference type="PANTHER" id="PTHR23417:SF14">
    <property type="entry name" value="PENTACOTRIPEPTIDE-REPEAT REGION OF PRORP DOMAIN-CONTAINING PROTEIN"/>
    <property type="match status" value="1"/>
</dbReference>
<gene>
    <name evidence="7 9" type="primary">trmB</name>
    <name evidence="9" type="ORF">ACFP2T_35535</name>
</gene>
<comment type="function">
    <text evidence="2 7">Catalyzes the formation of N(7)-methylguanine at position 46 (m7G46) in tRNA.</text>
</comment>
<evidence type="ECO:0000256" key="3">
    <source>
        <dbReference type="ARBA" id="ARBA00022603"/>
    </source>
</evidence>
<dbReference type="GO" id="GO:0008176">
    <property type="term" value="F:tRNA (guanine(46)-N7)-methyltransferase activity"/>
    <property type="evidence" value="ECO:0007669"/>
    <property type="project" value="UniProtKB-EC"/>
</dbReference>
<keyword evidence="3 7" id="KW-0489">Methyltransferase</keyword>
<keyword evidence="6 7" id="KW-0819">tRNA processing</keyword>
<dbReference type="RefSeq" id="WP_377429848.1">
    <property type="nucleotide sequence ID" value="NZ_JBHSPR010000044.1"/>
</dbReference>
<dbReference type="HAMAP" id="MF_01057">
    <property type="entry name" value="tRNA_methyltr_TrmB"/>
    <property type="match status" value="1"/>
</dbReference>
<evidence type="ECO:0000256" key="1">
    <source>
        <dbReference type="ARBA" id="ARBA00000142"/>
    </source>
</evidence>
<name>A0ABW1KKX3_9ACTN</name>
<dbReference type="InterPro" id="IPR055361">
    <property type="entry name" value="tRNA_methyltr_TrmB_bact"/>
</dbReference>
<feature type="binding site" evidence="7">
    <location>
        <position position="143"/>
    </location>
    <ligand>
        <name>S-adenosyl-L-methionine</name>
        <dbReference type="ChEBI" id="CHEBI:59789"/>
    </ligand>
</feature>
<proteinExistence type="inferred from homology"/>
<evidence type="ECO:0000313" key="9">
    <source>
        <dbReference type="EMBL" id="MFC6021468.1"/>
    </source>
</evidence>
<dbReference type="PANTHER" id="PTHR23417">
    <property type="entry name" value="3-DEOXY-D-MANNO-OCTULOSONIC-ACID TRANSFERASE/TRNA GUANINE-N 7 - -METHYLTRANSFERASE"/>
    <property type="match status" value="1"/>
</dbReference>
<dbReference type="NCBIfam" id="TIGR00091">
    <property type="entry name" value="tRNA (guanosine(46)-N7)-methyltransferase TrmB"/>
    <property type="match status" value="1"/>
</dbReference>
<evidence type="ECO:0000256" key="2">
    <source>
        <dbReference type="ARBA" id="ARBA00003015"/>
    </source>
</evidence>
<keyword evidence="10" id="KW-1185">Reference proteome</keyword>
<protein>
    <recommendedName>
        <fullName evidence="7">tRNA (guanine-N(7)-)-methyltransferase</fullName>
        <ecNumber evidence="7">2.1.1.33</ecNumber>
    </recommendedName>
    <alternativeName>
        <fullName evidence="7">tRNA (guanine(46)-N(7))-methyltransferase</fullName>
    </alternativeName>
    <alternativeName>
        <fullName evidence="7">tRNA(m7G46)-methyltransferase</fullName>
    </alternativeName>
</protein>
<keyword evidence="5 7" id="KW-0949">S-adenosyl-L-methionine</keyword>
<dbReference type="CDD" id="cd02440">
    <property type="entry name" value="AdoMet_MTases"/>
    <property type="match status" value="1"/>
</dbReference>
<accession>A0ABW1KKX3</accession>
<dbReference type="Proteomes" id="UP001596203">
    <property type="component" value="Unassembled WGS sequence"/>
</dbReference>
<reference evidence="10" key="1">
    <citation type="journal article" date="2019" name="Int. J. Syst. Evol. Microbiol.">
        <title>The Global Catalogue of Microorganisms (GCM) 10K type strain sequencing project: providing services to taxonomists for standard genome sequencing and annotation.</title>
        <authorList>
            <consortium name="The Broad Institute Genomics Platform"/>
            <consortium name="The Broad Institute Genome Sequencing Center for Infectious Disease"/>
            <person name="Wu L."/>
            <person name="Ma J."/>
        </authorList>
    </citation>
    <scope>NUCLEOTIDE SEQUENCE [LARGE SCALE GENOMIC DNA]</scope>
    <source>
        <strain evidence="10">ZS-35-S2</strain>
    </source>
</reference>
<comment type="caution">
    <text evidence="7">Lacks conserved residue(s) required for the propagation of feature annotation.</text>
</comment>